<gene>
    <name evidence="3" type="ORF">PCOR1329_LOCUS60685</name>
</gene>
<accession>A0ABN9VS97</accession>
<feature type="signal peptide" evidence="2">
    <location>
        <begin position="1"/>
        <end position="27"/>
    </location>
</feature>
<reference evidence="3" key="1">
    <citation type="submission" date="2023-10" db="EMBL/GenBank/DDBJ databases">
        <authorList>
            <person name="Chen Y."/>
            <person name="Shah S."/>
            <person name="Dougan E. K."/>
            <person name="Thang M."/>
            <person name="Chan C."/>
        </authorList>
    </citation>
    <scope>NUCLEOTIDE SEQUENCE [LARGE SCALE GENOMIC DNA]</scope>
</reference>
<feature type="region of interest" description="Disordered" evidence="1">
    <location>
        <begin position="480"/>
        <end position="519"/>
    </location>
</feature>
<evidence type="ECO:0000256" key="2">
    <source>
        <dbReference type="SAM" id="SignalP"/>
    </source>
</evidence>
<protein>
    <submittedName>
        <fullName evidence="3">Uncharacterized protein</fullName>
    </submittedName>
</protein>
<proteinExistence type="predicted"/>
<dbReference type="EMBL" id="CAUYUJ010017611">
    <property type="protein sequence ID" value="CAK0876252.1"/>
    <property type="molecule type" value="Genomic_DNA"/>
</dbReference>
<sequence>MQPHSQASVLAVLCALSNLYWVGLRSAEPSRPVQLDEPLDAAAAALGAADAAERAEAASGEAGAACERTGARLDLLEARVSELAELLRLLGAGREVYFSQDGQSVAAAEWCGKLLAGLHVAIFYTGDPDYWHERVQLWPASPDLPPTRWFVATPDGDIYAEPIRSGMGWGSRFAILDSTGGNAVIPPGTLYAFESLPSDDDLARQITEAIEEATLDGIRIAAQDELKYLRRDGREVSQPVLGTDTPGGGHVPEPGRVWVSLETVPGQIARDDEVKLSESALIDDDRAIHVLPSGKRIAARLADLPVESLIDESGLGDARTLGPLRYDSHGQRYLDYRTGVPELREEALDAFPLKGERSFLWLQRCITEHGGTPDGRHTKYLTEEPLQPDSTAGHLHDLLGLSMFLSMVYDQVDGSNLACMEMVARCYQLVEETKGSMRTEGLEYYIGRDQGGATRRGIAMAQGLARHATDQLAKKVEIAKQRRNFREGQAAKRGEGSHNNNKNNGKDKDEANKDSSPAG</sequence>
<keyword evidence="4" id="KW-1185">Reference proteome</keyword>
<keyword evidence="2" id="KW-0732">Signal</keyword>
<evidence type="ECO:0000313" key="3">
    <source>
        <dbReference type="EMBL" id="CAK0876252.1"/>
    </source>
</evidence>
<evidence type="ECO:0000256" key="1">
    <source>
        <dbReference type="SAM" id="MobiDB-lite"/>
    </source>
</evidence>
<evidence type="ECO:0000313" key="4">
    <source>
        <dbReference type="Proteomes" id="UP001189429"/>
    </source>
</evidence>
<feature type="compositionally biased region" description="Basic and acidic residues" evidence="1">
    <location>
        <begin position="504"/>
        <end position="513"/>
    </location>
</feature>
<feature type="compositionally biased region" description="Basic and acidic residues" evidence="1">
    <location>
        <begin position="480"/>
        <end position="496"/>
    </location>
</feature>
<organism evidence="3 4">
    <name type="scientific">Prorocentrum cordatum</name>
    <dbReference type="NCBI Taxonomy" id="2364126"/>
    <lineage>
        <taxon>Eukaryota</taxon>
        <taxon>Sar</taxon>
        <taxon>Alveolata</taxon>
        <taxon>Dinophyceae</taxon>
        <taxon>Prorocentrales</taxon>
        <taxon>Prorocentraceae</taxon>
        <taxon>Prorocentrum</taxon>
    </lineage>
</organism>
<comment type="caution">
    <text evidence="3">The sequence shown here is derived from an EMBL/GenBank/DDBJ whole genome shotgun (WGS) entry which is preliminary data.</text>
</comment>
<dbReference type="Proteomes" id="UP001189429">
    <property type="component" value="Unassembled WGS sequence"/>
</dbReference>
<name>A0ABN9VS97_9DINO</name>
<feature type="chain" id="PRO_5046138880" evidence="2">
    <location>
        <begin position="28"/>
        <end position="519"/>
    </location>
</feature>